<dbReference type="Pfam" id="PF02911">
    <property type="entry name" value="Formyl_trans_C"/>
    <property type="match status" value="1"/>
</dbReference>
<keyword evidence="4" id="KW-1185">Reference proteome</keyword>
<organism evidence="3 4">
    <name type="scientific">Desulfobacca acetoxidans (strain ATCC 700848 / DSM 11109 / ASRB2)</name>
    <dbReference type="NCBI Taxonomy" id="880072"/>
    <lineage>
        <taxon>Bacteria</taxon>
        <taxon>Pseudomonadati</taxon>
        <taxon>Thermodesulfobacteriota</taxon>
        <taxon>Desulfobaccia</taxon>
        <taxon>Desulfobaccales</taxon>
        <taxon>Desulfobaccaceae</taxon>
        <taxon>Desulfobacca</taxon>
    </lineage>
</organism>
<dbReference type="KEGG" id="dao:Desac_2831"/>
<dbReference type="HOGENOM" id="CLU_033347_2_0_7"/>
<dbReference type="eggNOG" id="COG0223">
    <property type="taxonomic scope" value="Bacteria"/>
</dbReference>
<dbReference type="NCBIfam" id="NF005414">
    <property type="entry name" value="PRK06988.1"/>
    <property type="match status" value="1"/>
</dbReference>
<dbReference type="GO" id="GO:0004479">
    <property type="term" value="F:methionyl-tRNA formyltransferase activity"/>
    <property type="evidence" value="ECO:0007669"/>
    <property type="project" value="UniProtKB-EC"/>
</dbReference>
<dbReference type="SUPFAM" id="SSF50486">
    <property type="entry name" value="FMT C-terminal domain-like"/>
    <property type="match status" value="1"/>
</dbReference>
<dbReference type="GO" id="GO:0005829">
    <property type="term" value="C:cytosol"/>
    <property type="evidence" value="ECO:0007669"/>
    <property type="project" value="TreeGrafter"/>
</dbReference>
<dbReference type="InterPro" id="IPR036477">
    <property type="entry name" value="Formyl_transf_N_sf"/>
</dbReference>
<proteinExistence type="predicted"/>
<dbReference type="Pfam" id="PF00551">
    <property type="entry name" value="Formyl_trans_N"/>
    <property type="match status" value="1"/>
</dbReference>
<keyword evidence="3" id="KW-0808">Transferase</keyword>
<evidence type="ECO:0000313" key="3">
    <source>
        <dbReference type="EMBL" id="AEB10632.1"/>
    </source>
</evidence>
<dbReference type="PANTHER" id="PTHR11138:SF5">
    <property type="entry name" value="METHIONYL-TRNA FORMYLTRANSFERASE, MITOCHONDRIAL"/>
    <property type="match status" value="1"/>
</dbReference>
<evidence type="ECO:0000259" key="2">
    <source>
        <dbReference type="Pfam" id="PF02911"/>
    </source>
</evidence>
<evidence type="ECO:0000259" key="1">
    <source>
        <dbReference type="Pfam" id="PF00551"/>
    </source>
</evidence>
<reference evidence="3 4" key="1">
    <citation type="journal article" date="2011" name="Stand. Genomic Sci.">
        <title>Complete genome sequence of the acetate-degrading sulfate reducer Desulfobacca acetoxidans type strain (ASRB2).</title>
        <authorList>
            <person name="Goker M."/>
            <person name="Teshima H."/>
            <person name="Lapidus A."/>
            <person name="Nolan M."/>
            <person name="Lucas S."/>
            <person name="Hammon N."/>
            <person name="Deshpande S."/>
            <person name="Cheng J.F."/>
            <person name="Tapia R."/>
            <person name="Han C."/>
            <person name="Goodwin L."/>
            <person name="Pitluck S."/>
            <person name="Huntemann M."/>
            <person name="Liolios K."/>
            <person name="Ivanova N."/>
            <person name="Pagani I."/>
            <person name="Mavromatis K."/>
            <person name="Ovchinikova G."/>
            <person name="Pati A."/>
            <person name="Chen A."/>
            <person name="Palaniappan K."/>
            <person name="Land M."/>
            <person name="Hauser L."/>
            <person name="Brambilla E.M."/>
            <person name="Rohde M."/>
            <person name="Spring S."/>
            <person name="Detter J.C."/>
            <person name="Woyke T."/>
            <person name="Bristow J."/>
            <person name="Eisen J.A."/>
            <person name="Markowitz V."/>
            <person name="Hugenholtz P."/>
            <person name="Kyrpides N.C."/>
            <person name="Klenk H.P."/>
        </authorList>
    </citation>
    <scope>NUCLEOTIDE SEQUENCE [LARGE SCALE GENOMIC DNA]</scope>
    <source>
        <strain evidence="4">ATCC 700848 / DSM 11109 / ASRB2</strain>
    </source>
</reference>
<dbReference type="Proteomes" id="UP000000483">
    <property type="component" value="Chromosome"/>
</dbReference>
<dbReference type="EMBL" id="CP002629">
    <property type="protein sequence ID" value="AEB10632.1"/>
    <property type="molecule type" value="Genomic_DNA"/>
</dbReference>
<dbReference type="InterPro" id="IPR011034">
    <property type="entry name" value="Formyl_transferase-like_C_sf"/>
</dbReference>
<dbReference type="InterPro" id="IPR005793">
    <property type="entry name" value="Formyl_trans_C"/>
</dbReference>
<dbReference type="SUPFAM" id="SSF53328">
    <property type="entry name" value="Formyltransferase"/>
    <property type="match status" value="1"/>
</dbReference>
<protein>
    <submittedName>
        <fullName evidence="3">Methionyl-tRNA formyltransferase</fullName>
        <ecNumber evidence="3">2.1.2.9</ecNumber>
    </submittedName>
</protein>
<reference evidence="4" key="2">
    <citation type="submission" date="2011-03" db="EMBL/GenBank/DDBJ databases">
        <title>The complete genome of Desulfobacca acetoxidans DSM 11109.</title>
        <authorList>
            <consortium name="US DOE Joint Genome Institute (JGI-PGF)"/>
            <person name="Lucas S."/>
            <person name="Copeland A."/>
            <person name="Lapidus A."/>
            <person name="Bruce D."/>
            <person name="Goodwin L."/>
            <person name="Pitluck S."/>
            <person name="Peters L."/>
            <person name="Kyrpides N."/>
            <person name="Mavromatis K."/>
            <person name="Ivanova N."/>
            <person name="Ovchinnikova G."/>
            <person name="Teshima H."/>
            <person name="Detter J.C."/>
            <person name="Han C."/>
            <person name="Land M."/>
            <person name="Hauser L."/>
            <person name="Markowitz V."/>
            <person name="Cheng J.-F."/>
            <person name="Hugenholtz P."/>
            <person name="Woyke T."/>
            <person name="Wu D."/>
            <person name="Spring S."/>
            <person name="Schueler E."/>
            <person name="Brambilla E."/>
            <person name="Klenk H.-P."/>
            <person name="Eisen J.A."/>
        </authorList>
    </citation>
    <scope>NUCLEOTIDE SEQUENCE [LARGE SCALE GENOMIC DNA]</scope>
    <source>
        <strain evidence="4">ATCC 700848 / DSM 11109 / ASRB2</strain>
    </source>
</reference>
<dbReference type="RefSeq" id="WP_013707741.1">
    <property type="nucleotide sequence ID" value="NC_015388.1"/>
</dbReference>
<dbReference type="EC" id="2.1.2.9" evidence="3"/>
<sequence length="316" mass="35330">MRLLFMGYSNIGHTCLKVLIDLCRQLDDNIVAVVTHEDNPQEQIWFRSVQELALAHNLPVYTPEDPNNPEFVELLRGLAPDFIFSCYYRKMLKKAILNIPPKGALNLHGSLLPRYRGRCPINWVLLHGEPLTGLTLHYMEEKPDYGDMVAQVQVPIIPEDTALTLSDKMAIAAGTLMRQVYPLLRVDLAPRIMQDHNRATYFGGRKPEDGRIDWEQPAVQIYNLIRAVTHPFPGAFTFWRGKRLFLWAGRPKPENQGPLLQPGEVALDSAAQQLVIGAGQGRLAVIAAQLEGSPEVVGEALVQQLGFLAGEILGRS</sequence>
<dbReference type="CDD" id="cd08702">
    <property type="entry name" value="Arna_FMT_C"/>
    <property type="match status" value="1"/>
</dbReference>
<feature type="domain" description="Formyl transferase C-terminal" evidence="2">
    <location>
        <begin position="206"/>
        <end position="303"/>
    </location>
</feature>
<name>F2NIT8_DESAR</name>
<dbReference type="AlphaFoldDB" id="F2NIT8"/>
<dbReference type="InterPro" id="IPR002376">
    <property type="entry name" value="Formyl_transf_N"/>
</dbReference>
<dbReference type="Gene3D" id="3.40.50.12230">
    <property type="match status" value="1"/>
</dbReference>
<feature type="domain" description="Formyl transferase N-terminal" evidence="1">
    <location>
        <begin position="14"/>
        <end position="178"/>
    </location>
</feature>
<dbReference type="OrthoDB" id="9802815at2"/>
<dbReference type="STRING" id="880072.Desac_2831"/>
<dbReference type="PANTHER" id="PTHR11138">
    <property type="entry name" value="METHIONYL-TRNA FORMYLTRANSFERASE"/>
    <property type="match status" value="1"/>
</dbReference>
<gene>
    <name evidence="3" type="ordered locus">Desac_2831</name>
</gene>
<evidence type="ECO:0000313" key="4">
    <source>
        <dbReference type="Proteomes" id="UP000000483"/>
    </source>
</evidence>
<accession>F2NIT8</accession>